<evidence type="ECO:0000256" key="11">
    <source>
        <dbReference type="ARBA" id="ARBA00023224"/>
    </source>
</evidence>
<keyword evidence="10" id="KW-0325">Glycoprotein</keyword>
<dbReference type="Pfam" id="PF05296">
    <property type="entry name" value="TAS2R"/>
    <property type="match status" value="1"/>
</dbReference>
<dbReference type="EMBL" id="KT011528">
    <property type="protein sequence ID" value="ALG93527.1"/>
    <property type="molecule type" value="Genomic_DNA"/>
</dbReference>
<dbReference type="InterPro" id="IPR007960">
    <property type="entry name" value="TAS2R"/>
</dbReference>
<dbReference type="GO" id="GO:0033038">
    <property type="term" value="F:bitter taste receptor activity"/>
    <property type="evidence" value="ECO:0007669"/>
    <property type="project" value="InterPro"/>
</dbReference>
<evidence type="ECO:0000256" key="14">
    <source>
        <dbReference type="SAM" id="Phobius"/>
    </source>
</evidence>
<evidence type="ECO:0000313" key="16">
    <source>
        <dbReference type="EMBL" id="ALG93527.1"/>
    </source>
</evidence>
<evidence type="ECO:0000256" key="4">
    <source>
        <dbReference type="ARBA" id="ARBA00022606"/>
    </source>
</evidence>
<feature type="transmembrane region" description="Helical" evidence="14">
    <location>
        <begin position="12"/>
        <end position="36"/>
    </location>
</feature>
<dbReference type="AlphaFoldDB" id="A0A0N7FXR9"/>
<dbReference type="GO" id="GO:0004930">
    <property type="term" value="F:G protein-coupled receptor activity"/>
    <property type="evidence" value="ECO:0007669"/>
    <property type="project" value="UniProtKB-KW"/>
</dbReference>
<keyword evidence="5 13" id="KW-0812">Transmembrane</keyword>
<evidence type="ECO:0000256" key="3">
    <source>
        <dbReference type="ARBA" id="ARBA00022480"/>
    </source>
</evidence>
<evidence type="ECO:0000256" key="5">
    <source>
        <dbReference type="ARBA" id="ARBA00022692"/>
    </source>
</evidence>
<dbReference type="CDD" id="cd15019">
    <property type="entry name" value="7tm_TAS2R14-like"/>
    <property type="match status" value="1"/>
</dbReference>
<reference evidence="16" key="1">
    <citation type="journal article" date="2015" name="Proc. Natl. Acad. Sci. U.S.A.">
        <title>Sympatric speciation revealed by genome-wide divergence in the blind mole rat Spalax.</title>
        <authorList>
            <person name="Li K."/>
            <person name="Hong W."/>
            <person name="Jiao H."/>
            <person name="Wang G.D."/>
            <person name="Rodriguez K.A."/>
            <person name="Buffenstein R."/>
            <person name="Zhao Y."/>
            <person name="Nevo E."/>
            <person name="Zhao H."/>
        </authorList>
    </citation>
    <scope>NUCLEOTIDE SEQUENCE</scope>
    <source>
        <strain evidence="16">B16-2</strain>
        <tissue evidence="16">Muscle</tissue>
    </source>
</reference>
<feature type="transmembrane region" description="Helical" evidence="14">
    <location>
        <begin position="262"/>
        <end position="284"/>
    </location>
</feature>
<accession>A0A0N7FXR9</accession>
<keyword evidence="8 13" id="KW-0472">Membrane</keyword>
<dbReference type="PANTHER" id="PTHR11394">
    <property type="entry name" value="TASTE RECEPTOR TYPE 2"/>
    <property type="match status" value="1"/>
</dbReference>
<protein>
    <recommendedName>
        <fullName evidence="13">Taste receptor type 2</fullName>
    </recommendedName>
</protein>
<evidence type="ECO:0000256" key="7">
    <source>
        <dbReference type="ARBA" id="ARBA00023040"/>
    </source>
</evidence>
<feature type="domain" description="G-protein coupled receptors family 1 profile" evidence="15">
    <location>
        <begin position="23"/>
        <end position="246"/>
    </location>
</feature>
<feature type="transmembrane region" description="Helical" evidence="14">
    <location>
        <begin position="184"/>
        <end position="209"/>
    </location>
</feature>
<keyword evidence="7 13" id="KW-0297">G-protein coupled receptor</keyword>
<keyword evidence="4 13" id="KW-0716">Sensory transduction</keyword>
<dbReference type="InterPro" id="IPR017452">
    <property type="entry name" value="GPCR_Rhodpsn_7TM"/>
</dbReference>
<gene>
    <name evidence="16" type="primary">Tas2r6</name>
</gene>
<evidence type="ECO:0000256" key="12">
    <source>
        <dbReference type="RuleBase" id="RU004423"/>
    </source>
</evidence>
<evidence type="ECO:0000256" key="1">
    <source>
        <dbReference type="ARBA" id="ARBA00004141"/>
    </source>
</evidence>
<keyword evidence="6 14" id="KW-1133">Transmembrane helix</keyword>
<comment type="similarity">
    <text evidence="2 12">Belongs to the G-protein coupled receptor T2R family.</text>
</comment>
<comment type="subcellular location">
    <subcellularLocation>
        <location evidence="1 13">Membrane</location>
        <topology evidence="1 13">Multi-pass membrane protein</topology>
    </subcellularLocation>
</comment>
<evidence type="ECO:0000256" key="9">
    <source>
        <dbReference type="ARBA" id="ARBA00023170"/>
    </source>
</evidence>
<feature type="transmembrane region" description="Helical" evidence="14">
    <location>
        <begin position="129"/>
        <end position="148"/>
    </location>
</feature>
<proteinExistence type="inferred from homology"/>
<dbReference type="SUPFAM" id="SSF81321">
    <property type="entry name" value="Family A G protein-coupled receptor-like"/>
    <property type="match status" value="1"/>
</dbReference>
<keyword evidence="9 13" id="KW-0675">Receptor</keyword>
<feature type="transmembrane region" description="Helical" evidence="14">
    <location>
        <begin position="97"/>
        <end position="122"/>
    </location>
</feature>
<dbReference type="GO" id="GO:0016020">
    <property type="term" value="C:membrane"/>
    <property type="evidence" value="ECO:0007669"/>
    <property type="project" value="UniProtKB-SubCell"/>
</dbReference>
<dbReference type="PANTHER" id="PTHR11394:SF23">
    <property type="entry name" value="TASTE RECEPTOR TYPE 2 MEMBER 14"/>
    <property type="match status" value="1"/>
</dbReference>
<keyword evidence="11 13" id="KW-0807">Transducer</keyword>
<dbReference type="FunFam" id="1.20.1070.10:FF:000042">
    <property type="entry name" value="Taste receptor type 2 member 7"/>
    <property type="match status" value="1"/>
</dbReference>
<evidence type="ECO:0000256" key="2">
    <source>
        <dbReference type="ARBA" id="ARBA00007376"/>
    </source>
</evidence>
<keyword evidence="3 13" id="KW-0919">Taste</keyword>
<organism evidence="16">
    <name type="scientific">Nannospalax galili</name>
    <name type="common">Northern Israeli blind subterranean mole rat</name>
    <name type="synonym">Spalax galili</name>
    <dbReference type="NCBI Taxonomy" id="1026970"/>
    <lineage>
        <taxon>Eukaryota</taxon>
        <taxon>Metazoa</taxon>
        <taxon>Chordata</taxon>
        <taxon>Craniata</taxon>
        <taxon>Vertebrata</taxon>
        <taxon>Euteleostomi</taxon>
        <taxon>Mammalia</taxon>
        <taxon>Eutheria</taxon>
        <taxon>Euarchontoglires</taxon>
        <taxon>Glires</taxon>
        <taxon>Rodentia</taxon>
        <taxon>Myomorpha</taxon>
        <taxon>Muroidea</taxon>
        <taxon>Spalacidae</taxon>
        <taxon>Spalacinae</taxon>
        <taxon>Nannospalax</taxon>
    </lineage>
</organism>
<sequence>MVAFLKTTFTIIFLVGFIIGSSGNVFIALVNCMDWVKRRKLSSVDQILTALAISRIALLVLELLAWWFSVFNKTFFVEGNRLTIINISWAVTNHFNLWFATCLSIFYLFKIANFSNFVFLYLKWRIKQVVSGILLVSLYLLVLHIVLIKTSFDTWIDGDKQNLFYNSSFLNYAQFYRFVLIQNLMFILIPFAMVLTAFLLLIFSLWKHLKRMKQNLGGSRDVSTTAHIKALHTVVAFLFLYIIVFLYHVVEIWTVELKNTLSSFLVKITVITFPTGHTCVLIWGHIKLRENLFKILQWLRTWFKDGELWGP</sequence>
<dbReference type="PROSITE" id="PS50262">
    <property type="entry name" value="G_PROTEIN_RECEP_F1_2"/>
    <property type="match status" value="1"/>
</dbReference>
<evidence type="ECO:0000256" key="6">
    <source>
        <dbReference type="ARBA" id="ARBA00022989"/>
    </source>
</evidence>
<feature type="transmembrane region" description="Helical" evidence="14">
    <location>
        <begin position="230"/>
        <end position="250"/>
    </location>
</feature>
<name>A0A0N7FXR9_NANGA</name>
<evidence type="ECO:0000256" key="13">
    <source>
        <dbReference type="RuleBase" id="RU004424"/>
    </source>
</evidence>
<dbReference type="Gene3D" id="1.20.1070.10">
    <property type="entry name" value="Rhodopsin 7-helix transmembrane proteins"/>
    <property type="match status" value="1"/>
</dbReference>
<evidence type="ECO:0000256" key="8">
    <source>
        <dbReference type="ARBA" id="ARBA00023136"/>
    </source>
</evidence>
<evidence type="ECO:0000256" key="10">
    <source>
        <dbReference type="ARBA" id="ARBA00023180"/>
    </source>
</evidence>
<feature type="transmembrane region" description="Helical" evidence="14">
    <location>
        <begin position="48"/>
        <end position="68"/>
    </location>
</feature>
<evidence type="ECO:0000259" key="15">
    <source>
        <dbReference type="PROSITE" id="PS50262"/>
    </source>
</evidence>